<dbReference type="RefSeq" id="WP_009947784.1">
    <property type="nucleotide sequence ID" value="NZ_BAAAGS010000041.1"/>
</dbReference>
<keyword evidence="1" id="KW-0812">Transmembrane</keyword>
<evidence type="ECO:0000313" key="3">
    <source>
        <dbReference type="Proteomes" id="UP001500729"/>
    </source>
</evidence>
<evidence type="ECO:0000313" key="2">
    <source>
        <dbReference type="EMBL" id="GAA0546428.1"/>
    </source>
</evidence>
<name>A0ABN1DLD6_SACER</name>
<feature type="transmembrane region" description="Helical" evidence="1">
    <location>
        <begin position="101"/>
        <end position="127"/>
    </location>
</feature>
<dbReference type="Proteomes" id="UP001500729">
    <property type="component" value="Unassembled WGS sequence"/>
</dbReference>
<gene>
    <name evidence="2" type="ORF">GCM10009533_51610</name>
</gene>
<accession>A0ABN1DLD6</accession>
<comment type="caution">
    <text evidence="2">The sequence shown here is derived from an EMBL/GenBank/DDBJ whole genome shotgun (WGS) entry which is preliminary data.</text>
</comment>
<feature type="transmembrane region" description="Helical" evidence="1">
    <location>
        <begin position="12"/>
        <end position="33"/>
    </location>
</feature>
<reference evidence="2 3" key="1">
    <citation type="journal article" date="2019" name="Int. J. Syst. Evol. Microbiol.">
        <title>The Global Catalogue of Microorganisms (GCM) 10K type strain sequencing project: providing services to taxonomists for standard genome sequencing and annotation.</title>
        <authorList>
            <consortium name="The Broad Institute Genomics Platform"/>
            <consortium name="The Broad Institute Genome Sequencing Center for Infectious Disease"/>
            <person name="Wu L."/>
            <person name="Ma J."/>
        </authorList>
    </citation>
    <scope>NUCLEOTIDE SEQUENCE [LARGE SCALE GENOMIC DNA]</scope>
    <source>
        <strain evidence="2 3">JCM 10303</strain>
    </source>
</reference>
<organism evidence="2 3">
    <name type="scientific">Saccharopolyspora erythraea</name>
    <name type="common">Streptomyces erythraeus</name>
    <dbReference type="NCBI Taxonomy" id="1836"/>
    <lineage>
        <taxon>Bacteria</taxon>
        <taxon>Bacillati</taxon>
        <taxon>Actinomycetota</taxon>
        <taxon>Actinomycetes</taxon>
        <taxon>Pseudonocardiales</taxon>
        <taxon>Pseudonocardiaceae</taxon>
        <taxon>Saccharopolyspora</taxon>
    </lineage>
</organism>
<keyword evidence="3" id="KW-1185">Reference proteome</keyword>
<keyword evidence="1" id="KW-0472">Membrane</keyword>
<protein>
    <submittedName>
        <fullName evidence="2">Uncharacterized protein</fullName>
    </submittedName>
</protein>
<evidence type="ECO:0000256" key="1">
    <source>
        <dbReference type="SAM" id="Phobius"/>
    </source>
</evidence>
<sequence>MRIYAERHLQAARQVVFDLLAIAWIAGGIWWAFALRDSVLELGAPGRKLIDAGANLERTFGRASASADQVPFVGAELAGALDLGTDAGKVVAEAGHNQVEAVAWAAGAAAAGVVAVVLLVALPFWLLPRVRYARAATVAVNMRTAAPDLLALRALTELPPSRLMEVSADPAAAWRDNDREIIEQLASLRLGALGLRPITSGRRLRTGAV</sequence>
<proteinExistence type="predicted"/>
<dbReference type="EMBL" id="BAAAGS010000041">
    <property type="protein sequence ID" value="GAA0546428.1"/>
    <property type="molecule type" value="Genomic_DNA"/>
</dbReference>
<keyword evidence="1" id="KW-1133">Transmembrane helix</keyword>